<protein>
    <submittedName>
        <fullName evidence="1">Uncharacterized protein</fullName>
    </submittedName>
</protein>
<dbReference type="EMBL" id="OU912926">
    <property type="protein sequence ID" value="CAG9933200.1"/>
    <property type="molecule type" value="Genomic_DNA"/>
</dbReference>
<proteinExistence type="predicted"/>
<reference evidence="1 2" key="1">
    <citation type="submission" date="2021-10" db="EMBL/GenBank/DDBJ databases">
        <authorList>
            <person name="Koch H."/>
        </authorList>
    </citation>
    <scope>NUCLEOTIDE SEQUENCE [LARGE SCALE GENOMIC DNA]</scope>
    <source>
        <strain evidence="1">6680</strain>
    </source>
</reference>
<evidence type="ECO:0000313" key="2">
    <source>
        <dbReference type="Proteomes" id="UP000839052"/>
    </source>
</evidence>
<accession>A0ABN8AKJ2</accession>
<name>A0ABN8AKJ2_9PROT</name>
<sequence>MERMNTRVTNVAMQWEAHLLTVNPAKRRSDLLMRHINDLHAAMKTVKSIFVPVANPKLSAASGSGGIGNIKSGMIATNVLTIDTQMAMLRVSIVYAPKGEFHARRRHQPTGFARATRFN</sequence>
<gene>
    <name evidence="1" type="ORF">NTG6680_1951</name>
</gene>
<dbReference type="Proteomes" id="UP000839052">
    <property type="component" value="Chromosome"/>
</dbReference>
<evidence type="ECO:0000313" key="1">
    <source>
        <dbReference type="EMBL" id="CAG9933200.1"/>
    </source>
</evidence>
<organism evidence="1 2">
    <name type="scientific">Candidatus Nitrotoga arctica</name>
    <dbReference type="NCBI Taxonomy" id="453162"/>
    <lineage>
        <taxon>Bacteria</taxon>
        <taxon>Pseudomonadati</taxon>
        <taxon>Pseudomonadota</taxon>
        <taxon>Betaproteobacteria</taxon>
        <taxon>Nitrosomonadales</taxon>
        <taxon>Gallionellaceae</taxon>
        <taxon>Candidatus Nitrotoga</taxon>
    </lineage>
</organism>
<keyword evidence="2" id="KW-1185">Reference proteome</keyword>